<name>A0ABX7B7H9_9PROT</name>
<proteinExistence type="predicted"/>
<gene>
    <name evidence="1" type="ORF">IGS68_20625</name>
</gene>
<keyword evidence="2" id="KW-1185">Reference proteome</keyword>
<dbReference type="EMBL" id="CP067420">
    <property type="protein sequence ID" value="QQP88426.1"/>
    <property type="molecule type" value="Genomic_DNA"/>
</dbReference>
<evidence type="ECO:0000313" key="1">
    <source>
        <dbReference type="EMBL" id="QQP88426.1"/>
    </source>
</evidence>
<evidence type="ECO:0000313" key="2">
    <source>
        <dbReference type="Proteomes" id="UP000595197"/>
    </source>
</evidence>
<organism evidence="1 2">
    <name type="scientific">Skermanella cutis</name>
    <dbReference type="NCBI Taxonomy" id="2775420"/>
    <lineage>
        <taxon>Bacteria</taxon>
        <taxon>Pseudomonadati</taxon>
        <taxon>Pseudomonadota</taxon>
        <taxon>Alphaproteobacteria</taxon>
        <taxon>Rhodospirillales</taxon>
        <taxon>Azospirillaceae</taxon>
        <taxon>Skermanella</taxon>
    </lineage>
</organism>
<dbReference type="RefSeq" id="WP_201073313.1">
    <property type="nucleotide sequence ID" value="NZ_CP067420.1"/>
</dbReference>
<reference evidence="1" key="1">
    <citation type="submission" date="2021-02" db="EMBL/GenBank/DDBJ databases">
        <title>Skermanella TT6 skin isolate.</title>
        <authorList>
            <person name="Lee K."/>
            <person name="Ganzorig M."/>
        </authorList>
    </citation>
    <scope>NUCLEOTIDE SEQUENCE</scope>
    <source>
        <strain evidence="1">TT6</strain>
    </source>
</reference>
<protein>
    <submittedName>
        <fullName evidence="1">Uncharacterized protein</fullName>
    </submittedName>
</protein>
<accession>A0ABX7B7H9</accession>
<dbReference type="Proteomes" id="UP000595197">
    <property type="component" value="Chromosome"/>
</dbReference>
<sequence length="193" mass="20843">MEQEYRPVSPEAQVEALRTLVAAVTAARDGGSPEAGLAPGLLDVLDGLEPRDSALVSELLMSIAFRAGARVSERYPYIEFAIHLGRAALGEEGGGDPADFLQDRLPAWDVLEPALRTMRRHGRRWWSRNSQGDPIDLLQAYALGAAQLACLGHSDQDSGRLAASGLLFTAAAQILTLRRIEDPAAWEQDQEAG</sequence>